<name>A0A815U5D0_9BILA</name>
<reference evidence="2" key="1">
    <citation type="submission" date="2021-02" db="EMBL/GenBank/DDBJ databases">
        <authorList>
            <person name="Nowell W R."/>
        </authorList>
    </citation>
    <scope>NUCLEOTIDE SEQUENCE</scope>
</reference>
<dbReference type="AlphaFoldDB" id="A0A815U5D0"/>
<organism evidence="2 3">
    <name type="scientific">Adineta steineri</name>
    <dbReference type="NCBI Taxonomy" id="433720"/>
    <lineage>
        <taxon>Eukaryota</taxon>
        <taxon>Metazoa</taxon>
        <taxon>Spiralia</taxon>
        <taxon>Gnathifera</taxon>
        <taxon>Rotifera</taxon>
        <taxon>Eurotatoria</taxon>
        <taxon>Bdelloidea</taxon>
        <taxon>Adinetida</taxon>
        <taxon>Adinetidae</taxon>
        <taxon>Adineta</taxon>
    </lineage>
</organism>
<feature type="non-terminal residue" evidence="2">
    <location>
        <position position="99"/>
    </location>
</feature>
<proteinExistence type="predicted"/>
<sequence>MLYIIIIILSVNCVVYTLRCYGDATCRFKINFNELLPAKHLWPENCRLNINETDVKQCSCYFEVDYEKQTTGITLLAETYMLNLFSYLGTTSPITKVLL</sequence>
<feature type="signal peptide" evidence="1">
    <location>
        <begin position="1"/>
        <end position="17"/>
    </location>
</feature>
<dbReference type="EMBL" id="CAJNOE010004137">
    <property type="protein sequence ID" value="CAF1509443.1"/>
    <property type="molecule type" value="Genomic_DNA"/>
</dbReference>
<protein>
    <submittedName>
        <fullName evidence="2">Uncharacterized protein</fullName>
    </submittedName>
</protein>
<accession>A0A815U5D0</accession>
<evidence type="ECO:0000313" key="3">
    <source>
        <dbReference type="Proteomes" id="UP000663860"/>
    </source>
</evidence>
<gene>
    <name evidence="2" type="ORF">IZO911_LOCUS45386</name>
</gene>
<evidence type="ECO:0000256" key="1">
    <source>
        <dbReference type="SAM" id="SignalP"/>
    </source>
</evidence>
<dbReference type="Proteomes" id="UP000663860">
    <property type="component" value="Unassembled WGS sequence"/>
</dbReference>
<evidence type="ECO:0000313" key="2">
    <source>
        <dbReference type="EMBL" id="CAF1509443.1"/>
    </source>
</evidence>
<keyword evidence="1" id="KW-0732">Signal</keyword>
<feature type="chain" id="PRO_5032940743" evidence="1">
    <location>
        <begin position="18"/>
        <end position="99"/>
    </location>
</feature>
<comment type="caution">
    <text evidence="2">The sequence shown here is derived from an EMBL/GenBank/DDBJ whole genome shotgun (WGS) entry which is preliminary data.</text>
</comment>